<dbReference type="GO" id="GO:0034976">
    <property type="term" value="P:response to endoplasmic reticulum stress"/>
    <property type="evidence" value="ECO:0007669"/>
    <property type="project" value="TreeGrafter"/>
</dbReference>
<comment type="caution">
    <text evidence="11">The sequence shown here is derived from an EMBL/GenBank/DDBJ whole genome shotgun (WGS) entry which is preliminary data.</text>
</comment>
<feature type="compositionally biased region" description="Basic and acidic residues" evidence="7">
    <location>
        <begin position="401"/>
        <end position="414"/>
    </location>
</feature>
<dbReference type="InterPro" id="IPR056761">
    <property type="entry name" value="Ufl1-like_C"/>
</dbReference>
<dbReference type="EMBL" id="JAPWTK010000003">
    <property type="protein sequence ID" value="KAJ8962408.1"/>
    <property type="molecule type" value="Genomic_DNA"/>
</dbReference>
<keyword evidence="4" id="KW-0808">Transferase</keyword>
<dbReference type="InterPro" id="IPR018611">
    <property type="entry name" value="Ufl1"/>
</dbReference>
<dbReference type="GO" id="GO:1990592">
    <property type="term" value="P:protein K69-linked ufmylation"/>
    <property type="evidence" value="ECO:0007669"/>
    <property type="project" value="TreeGrafter"/>
</dbReference>
<organism evidence="11 12">
    <name type="scientific">Aromia moschata</name>
    <dbReference type="NCBI Taxonomy" id="1265417"/>
    <lineage>
        <taxon>Eukaryota</taxon>
        <taxon>Metazoa</taxon>
        <taxon>Ecdysozoa</taxon>
        <taxon>Arthropoda</taxon>
        <taxon>Hexapoda</taxon>
        <taxon>Insecta</taxon>
        <taxon>Pterygota</taxon>
        <taxon>Neoptera</taxon>
        <taxon>Endopterygota</taxon>
        <taxon>Coleoptera</taxon>
        <taxon>Polyphaga</taxon>
        <taxon>Cucujiformia</taxon>
        <taxon>Chrysomeloidea</taxon>
        <taxon>Cerambycidae</taxon>
        <taxon>Cerambycinae</taxon>
        <taxon>Callichromatini</taxon>
        <taxon>Aromia</taxon>
    </lineage>
</organism>
<evidence type="ECO:0000256" key="2">
    <source>
        <dbReference type="ARBA" id="ARBA00010789"/>
    </source>
</evidence>
<feature type="region of interest" description="Disordered" evidence="7">
    <location>
        <begin position="397"/>
        <end position="454"/>
    </location>
</feature>
<comment type="function">
    <text evidence="1">E3 UFM1-protein ligase that mediates ufmylation of target proteins.</text>
</comment>
<evidence type="ECO:0000259" key="10">
    <source>
        <dbReference type="Pfam" id="PF25041"/>
    </source>
</evidence>
<dbReference type="InterPro" id="IPR056579">
    <property type="entry name" value="Ufl1_N"/>
</dbReference>
<evidence type="ECO:0000256" key="6">
    <source>
        <dbReference type="ARBA" id="ARBA00030452"/>
    </source>
</evidence>
<sequence>MADWEEVKRLAADFQKVQLSSTTQRLSERNCIEIVTWLLERKMIDLIFTSDGKEYLTPSQLVNEIRGELYDNGGRVNLVELAKLIGVDLAHINTHVHEVIKGHKDIQLILGQLIDSSYIVRIAGEINEKLSQQGQINVSDLTLQYDLPADFLQQQVLEKNLGKLIFGKQDQNDPRIFFTESFIARSKAKIRGALAGLTRPTPVTTILSHIDMSEKLFFSLFEHTGNYGSLTSKMVGAQYIPNVYARSQNEWVNNFYKQNGYLEFDALMRLGIYDYKSYIKKQLANEDILLLNSCVISKSILERVEADIEECISSKSYVDLQSNLPSVFNEKDIQSILISVLTGQKQLQTIVVGSYIISKSFIEKLSKDCDDLVKGNAKSTVESGKYQQYQIDLHASHTKSSKLDEAEEKIDKREERRKKAAGGKSGGGTQGRETKTKSTKKPSRGGNKSFDIDDTEVPERKAVLDIVTADDIRNIIQNTLEEEGLDDLVEPLTDYLLPKLNEQGMEIAANIYATTVADRTANRRQTHNELQNKLNALIGDVRLFEKGIKLLPSELQLLLVKYLLKTLCTDILTEILNYVAAEQNSNVVTDSFNNDQRIKFINDLPPEFKTPLLPLAKCLTGQSIDDFMTAVEEGLSACSMIIKKIDKKKDRTIILNHKHQLLEQLNKCEDLALVLHLATLIIFTTATQCMLHASGRHVSALLSFLKQYLTEEQYAELTSYHDFVTLMLSAGSEAESAKEKLKEKMPTIKSIANDFKKPGAEKS</sequence>
<evidence type="ECO:0000256" key="7">
    <source>
        <dbReference type="SAM" id="MobiDB-lite"/>
    </source>
</evidence>
<dbReference type="GO" id="GO:0005789">
    <property type="term" value="C:endoplasmic reticulum membrane"/>
    <property type="evidence" value="ECO:0007669"/>
    <property type="project" value="TreeGrafter"/>
</dbReference>
<feature type="domain" description="E3 UFM1-protein ligase 1-like N-terminal" evidence="8">
    <location>
        <begin position="6"/>
        <end position="279"/>
    </location>
</feature>
<dbReference type="PANTHER" id="PTHR31057">
    <property type="entry name" value="E3 UFM1-PROTEIN LIGASE 1"/>
    <property type="match status" value="1"/>
</dbReference>
<proteinExistence type="inferred from homology"/>
<dbReference type="InterPro" id="IPR056580">
    <property type="entry name" value="Ufl1_dom"/>
</dbReference>
<evidence type="ECO:0000256" key="3">
    <source>
        <dbReference type="ARBA" id="ARBA00014160"/>
    </source>
</evidence>
<name>A0AAV8ZFU1_9CUCU</name>
<dbReference type="Pfam" id="PF25041">
    <property type="entry name" value="UFL1_C"/>
    <property type="match status" value="1"/>
</dbReference>
<evidence type="ECO:0000256" key="1">
    <source>
        <dbReference type="ARBA" id="ARBA00003950"/>
    </source>
</evidence>
<evidence type="ECO:0000256" key="5">
    <source>
        <dbReference type="ARBA" id="ARBA00022786"/>
    </source>
</evidence>
<keyword evidence="5" id="KW-0833">Ubl conjugation pathway</keyword>
<accession>A0AAV8ZFU1</accession>
<protein>
    <recommendedName>
        <fullName evidence="3">E3 UFM1-protein ligase 1 homolog</fullName>
    </recommendedName>
    <alternativeName>
        <fullName evidence="6">E3 UFM1-protein transferase 1 homolog</fullName>
    </alternativeName>
</protein>
<dbReference type="GO" id="GO:0061666">
    <property type="term" value="F:UFM1 ligase activity"/>
    <property type="evidence" value="ECO:0007669"/>
    <property type="project" value="InterPro"/>
</dbReference>
<dbReference type="Proteomes" id="UP001162162">
    <property type="component" value="Unassembled WGS sequence"/>
</dbReference>
<dbReference type="Pfam" id="PF09743">
    <property type="entry name" value="E3_UFM1_ligase"/>
    <property type="match status" value="1"/>
</dbReference>
<feature type="domain" description="E3 UFM1-protein ligase-like C-terminal" evidence="10">
    <location>
        <begin position="650"/>
        <end position="750"/>
    </location>
</feature>
<gene>
    <name evidence="11" type="ORF">NQ318_018392</name>
</gene>
<evidence type="ECO:0000256" key="4">
    <source>
        <dbReference type="ARBA" id="ARBA00022679"/>
    </source>
</evidence>
<evidence type="ECO:0000313" key="11">
    <source>
        <dbReference type="EMBL" id="KAJ8962408.1"/>
    </source>
</evidence>
<dbReference type="Pfam" id="PF25870">
    <property type="entry name" value="WHD_UFL1_5th"/>
    <property type="match status" value="1"/>
</dbReference>
<dbReference type="PANTHER" id="PTHR31057:SF0">
    <property type="entry name" value="E3 UFM1-PROTEIN LIGASE 1"/>
    <property type="match status" value="1"/>
</dbReference>
<evidence type="ECO:0000259" key="8">
    <source>
        <dbReference type="Pfam" id="PF09743"/>
    </source>
</evidence>
<evidence type="ECO:0000313" key="12">
    <source>
        <dbReference type="Proteomes" id="UP001162162"/>
    </source>
</evidence>
<feature type="domain" description="E3 UFM1-protein ligase 1-like" evidence="9">
    <location>
        <begin position="527"/>
        <end position="644"/>
    </location>
</feature>
<dbReference type="AlphaFoldDB" id="A0AAV8ZFU1"/>
<dbReference type="Pfam" id="PF23659">
    <property type="entry name" value="UFL1"/>
    <property type="match status" value="1"/>
</dbReference>
<dbReference type="GO" id="GO:0032434">
    <property type="term" value="P:regulation of proteasomal ubiquitin-dependent protein catabolic process"/>
    <property type="evidence" value="ECO:0007669"/>
    <property type="project" value="TreeGrafter"/>
</dbReference>
<keyword evidence="12" id="KW-1185">Reference proteome</keyword>
<reference evidence="11" key="1">
    <citation type="journal article" date="2023" name="Insect Mol. Biol.">
        <title>Genome sequencing provides insights into the evolution of gene families encoding plant cell wall-degrading enzymes in longhorned beetles.</title>
        <authorList>
            <person name="Shin N.R."/>
            <person name="Okamura Y."/>
            <person name="Kirsch R."/>
            <person name="Pauchet Y."/>
        </authorList>
    </citation>
    <scope>NUCLEOTIDE SEQUENCE</scope>
    <source>
        <strain evidence="11">AMC_N1</strain>
    </source>
</reference>
<evidence type="ECO:0000259" key="9">
    <source>
        <dbReference type="Pfam" id="PF23659"/>
    </source>
</evidence>
<comment type="similarity">
    <text evidence="2">Belongs to the UFL1 family.</text>
</comment>